<dbReference type="Proteomes" id="UP000176484">
    <property type="component" value="Unassembled WGS sequence"/>
</dbReference>
<dbReference type="Gene3D" id="2.170.130.30">
    <property type="match status" value="1"/>
</dbReference>
<evidence type="ECO:0000259" key="2">
    <source>
        <dbReference type="Pfam" id="PF14478"/>
    </source>
</evidence>
<evidence type="ECO:0000313" key="4">
    <source>
        <dbReference type="Proteomes" id="UP000176484"/>
    </source>
</evidence>
<feature type="transmembrane region" description="Helical" evidence="1">
    <location>
        <begin position="12"/>
        <end position="29"/>
    </location>
</feature>
<name>A0A1F6TKQ8_9BACT</name>
<proteinExistence type="predicted"/>
<reference evidence="3 4" key="1">
    <citation type="journal article" date="2016" name="Nat. Commun.">
        <title>Thousands of microbial genomes shed light on interconnected biogeochemical processes in an aquifer system.</title>
        <authorList>
            <person name="Anantharaman K."/>
            <person name="Brown C.T."/>
            <person name="Hug L.A."/>
            <person name="Sharon I."/>
            <person name="Castelle C.J."/>
            <person name="Probst A.J."/>
            <person name="Thomas B.C."/>
            <person name="Singh A."/>
            <person name="Wilkins M.J."/>
            <person name="Karaoz U."/>
            <person name="Brodie E.L."/>
            <person name="Williams K.H."/>
            <person name="Hubbard S.S."/>
            <person name="Banfield J.F."/>
        </authorList>
    </citation>
    <scope>NUCLEOTIDE SEQUENCE [LARGE SCALE GENOMIC DNA]</scope>
</reference>
<accession>A0A1F6TKQ8</accession>
<organism evidence="3 4">
    <name type="scientific">Candidatus Nomurabacteria bacterium GWB1_40_6</name>
    <dbReference type="NCBI Taxonomy" id="1801727"/>
    <lineage>
        <taxon>Bacteria</taxon>
        <taxon>Candidatus Nomuraibacteriota</taxon>
    </lineage>
</organism>
<dbReference type="Pfam" id="PF14478">
    <property type="entry name" value="DUF4430"/>
    <property type="match status" value="1"/>
</dbReference>
<comment type="caution">
    <text evidence="3">The sequence shown here is derived from an EMBL/GenBank/DDBJ whole genome shotgun (WGS) entry which is preliminary data.</text>
</comment>
<keyword evidence="1" id="KW-0812">Transmembrane</keyword>
<evidence type="ECO:0000256" key="1">
    <source>
        <dbReference type="SAM" id="Phobius"/>
    </source>
</evidence>
<dbReference type="AlphaFoldDB" id="A0A1F6TKQ8"/>
<keyword evidence="1" id="KW-1133">Transmembrane helix</keyword>
<sequence length="164" mass="18017">MSKFMKNKKIILTIGLILAFIAFFIFIFLSPQKITIIAPPPNLPLVKGEVPEAERVIKETKPTLKPLLAQNTENVTVMFGEEKITLSVPASTTFYDALMKAKNSGGITFSGKKYPGLGFFLTDIGALHSGDGKDLLYYINGKEATVGVSSYVLKDGDILEWKLE</sequence>
<feature type="domain" description="Transcobalamin-like C-terminal" evidence="2">
    <location>
        <begin position="93"/>
        <end position="164"/>
    </location>
</feature>
<evidence type="ECO:0000313" key="3">
    <source>
        <dbReference type="EMBL" id="OGI45723.1"/>
    </source>
</evidence>
<keyword evidence="1" id="KW-0472">Membrane</keyword>
<dbReference type="InterPro" id="IPR027954">
    <property type="entry name" value="Transcobalamin-like_C"/>
</dbReference>
<dbReference type="EMBL" id="MFTD01000040">
    <property type="protein sequence ID" value="OGI45723.1"/>
    <property type="molecule type" value="Genomic_DNA"/>
</dbReference>
<protein>
    <recommendedName>
        <fullName evidence="2">Transcobalamin-like C-terminal domain-containing protein</fullName>
    </recommendedName>
</protein>
<gene>
    <name evidence="3" type="ORF">A2121_01420</name>
</gene>